<accession>A0A1M7F8Q1</accession>
<dbReference type="EMBL" id="FRBR01000008">
    <property type="protein sequence ID" value="SHM00148.1"/>
    <property type="molecule type" value="Genomic_DNA"/>
</dbReference>
<name>A0A1M7F8Q1_9RHOB</name>
<organism evidence="1 2">
    <name type="scientific">Roseovarius pacificus</name>
    <dbReference type="NCBI Taxonomy" id="337701"/>
    <lineage>
        <taxon>Bacteria</taxon>
        <taxon>Pseudomonadati</taxon>
        <taxon>Pseudomonadota</taxon>
        <taxon>Alphaproteobacteria</taxon>
        <taxon>Rhodobacterales</taxon>
        <taxon>Roseobacteraceae</taxon>
        <taxon>Roseovarius</taxon>
    </lineage>
</organism>
<reference evidence="1 2" key="1">
    <citation type="submission" date="2016-11" db="EMBL/GenBank/DDBJ databases">
        <authorList>
            <person name="Jaros S."/>
            <person name="Januszkiewicz K."/>
            <person name="Wedrychowicz H."/>
        </authorList>
    </citation>
    <scope>NUCLEOTIDE SEQUENCE [LARGE SCALE GENOMIC DNA]</scope>
    <source>
        <strain evidence="1 2">DSM 29589</strain>
    </source>
</reference>
<sequence length="45" mass="4784">MKAMYTAFAATVVISIAAYYILGEIGFSSQDRLAGESVRLGDAPE</sequence>
<dbReference type="RefSeq" id="WP_188745007.1">
    <property type="nucleotide sequence ID" value="NZ_BMLR01000009.1"/>
</dbReference>
<evidence type="ECO:0000313" key="1">
    <source>
        <dbReference type="EMBL" id="SHM00148.1"/>
    </source>
</evidence>
<dbReference type="Proteomes" id="UP000183974">
    <property type="component" value="Unassembled WGS sequence"/>
</dbReference>
<protein>
    <submittedName>
        <fullName evidence="1">Uncharacterized protein</fullName>
    </submittedName>
</protein>
<gene>
    <name evidence="1" type="ORF">SAMN05444398_108122</name>
</gene>
<proteinExistence type="predicted"/>
<evidence type="ECO:0000313" key="2">
    <source>
        <dbReference type="Proteomes" id="UP000183974"/>
    </source>
</evidence>
<dbReference type="AlphaFoldDB" id="A0A1M7F8Q1"/>
<keyword evidence="2" id="KW-1185">Reference proteome</keyword>